<dbReference type="Gene3D" id="1.20.120.530">
    <property type="entry name" value="GntR ligand-binding domain-like"/>
    <property type="match status" value="1"/>
</dbReference>
<evidence type="ECO:0000256" key="1">
    <source>
        <dbReference type="ARBA" id="ARBA00023015"/>
    </source>
</evidence>
<evidence type="ECO:0000313" key="6">
    <source>
        <dbReference type="Proteomes" id="UP000243378"/>
    </source>
</evidence>
<keyword evidence="2" id="KW-0238">DNA-binding</keyword>
<dbReference type="PROSITE" id="PS50949">
    <property type="entry name" value="HTH_GNTR"/>
    <property type="match status" value="1"/>
</dbReference>
<evidence type="ECO:0000256" key="3">
    <source>
        <dbReference type="ARBA" id="ARBA00023163"/>
    </source>
</evidence>
<gene>
    <name evidence="5" type="ORF">SAMN05216381_3254</name>
</gene>
<keyword evidence="1" id="KW-0805">Transcription regulation</keyword>
<dbReference type="GO" id="GO:0043565">
    <property type="term" value="F:sequence-specific DNA binding"/>
    <property type="evidence" value="ECO:0007669"/>
    <property type="project" value="InterPro"/>
</dbReference>
<dbReference type="InterPro" id="IPR000485">
    <property type="entry name" value="AsnC-type_HTH_dom"/>
</dbReference>
<dbReference type="GO" id="GO:0003700">
    <property type="term" value="F:DNA-binding transcription factor activity"/>
    <property type="evidence" value="ECO:0007669"/>
    <property type="project" value="InterPro"/>
</dbReference>
<dbReference type="SMART" id="SM00345">
    <property type="entry name" value="HTH_GNTR"/>
    <property type="match status" value="1"/>
</dbReference>
<dbReference type="PRINTS" id="PR00033">
    <property type="entry name" value="HTHASNC"/>
</dbReference>
<dbReference type="AlphaFoldDB" id="A0A1G7RS36"/>
<dbReference type="Proteomes" id="UP000243378">
    <property type="component" value="Unassembled WGS sequence"/>
</dbReference>
<dbReference type="InterPro" id="IPR036390">
    <property type="entry name" value="WH_DNA-bd_sf"/>
</dbReference>
<sequence>MQNQQGGSLIEVALQQMKKSIICCELAPGEKLKVAELSQNYGLSSSPIREALNRLAQEGIVEASENKGFRVARLSVEDFQQITQLRRLLECEALAEAIRHGDDAWEADVLGAFHRLNVIEKRLGSIAVALDDDWSVRHKAFHFALFSACPSTMLLRLIDSLFDQAERYRRFSALHRKVERHKGDEHQQLIDAVLSRDIDVSVSLLGNHIGGTLTHVTDVLRQQHSTLQ</sequence>
<dbReference type="Gene3D" id="1.10.10.10">
    <property type="entry name" value="Winged helix-like DNA-binding domain superfamily/Winged helix DNA-binding domain"/>
    <property type="match status" value="1"/>
</dbReference>
<dbReference type="InterPro" id="IPR036388">
    <property type="entry name" value="WH-like_DNA-bd_sf"/>
</dbReference>
<dbReference type="InterPro" id="IPR011711">
    <property type="entry name" value="GntR_C"/>
</dbReference>
<protein>
    <submittedName>
        <fullName evidence="5">Transcriptional regulator, GntR family</fullName>
    </submittedName>
</protein>
<dbReference type="SUPFAM" id="SSF46785">
    <property type="entry name" value="Winged helix' DNA-binding domain"/>
    <property type="match status" value="1"/>
</dbReference>
<dbReference type="SUPFAM" id="SSF48008">
    <property type="entry name" value="GntR ligand-binding domain-like"/>
    <property type="match status" value="1"/>
</dbReference>
<dbReference type="Pfam" id="PF07729">
    <property type="entry name" value="FCD"/>
    <property type="match status" value="1"/>
</dbReference>
<organism evidence="5 6">
    <name type="scientific">Phytopseudomonas seleniipraecipitans</name>
    <dbReference type="NCBI Taxonomy" id="640205"/>
    <lineage>
        <taxon>Bacteria</taxon>
        <taxon>Pseudomonadati</taxon>
        <taxon>Pseudomonadota</taxon>
        <taxon>Gammaproteobacteria</taxon>
        <taxon>Pseudomonadales</taxon>
        <taxon>Pseudomonadaceae</taxon>
        <taxon>Phytopseudomonas</taxon>
    </lineage>
</organism>
<dbReference type="InterPro" id="IPR008920">
    <property type="entry name" value="TF_FadR/GntR_C"/>
</dbReference>
<dbReference type="RefSeq" id="WP_208597310.1">
    <property type="nucleotide sequence ID" value="NZ_FNBM01000007.1"/>
</dbReference>
<evidence type="ECO:0000313" key="5">
    <source>
        <dbReference type="EMBL" id="SDG13515.1"/>
    </source>
</evidence>
<dbReference type="InterPro" id="IPR000524">
    <property type="entry name" value="Tscrpt_reg_HTH_GntR"/>
</dbReference>
<dbReference type="Pfam" id="PF00392">
    <property type="entry name" value="GntR"/>
    <property type="match status" value="1"/>
</dbReference>
<proteinExistence type="predicted"/>
<dbReference type="PANTHER" id="PTHR43537:SF20">
    <property type="entry name" value="HTH-TYPE TRANSCRIPTIONAL REPRESSOR GLAR"/>
    <property type="match status" value="1"/>
</dbReference>
<name>A0A1G7RS36_9GAMM</name>
<feature type="domain" description="HTH gntR-type" evidence="4">
    <location>
        <begin position="7"/>
        <end position="74"/>
    </location>
</feature>
<dbReference type="STRING" id="640205.SAMN05216381_3254"/>
<keyword evidence="3" id="KW-0804">Transcription</keyword>
<dbReference type="EMBL" id="FNBM01000007">
    <property type="protein sequence ID" value="SDG13515.1"/>
    <property type="molecule type" value="Genomic_DNA"/>
</dbReference>
<dbReference type="CDD" id="cd07377">
    <property type="entry name" value="WHTH_GntR"/>
    <property type="match status" value="1"/>
</dbReference>
<dbReference type="SMART" id="SM00895">
    <property type="entry name" value="FCD"/>
    <property type="match status" value="1"/>
</dbReference>
<reference evidence="5 6" key="1">
    <citation type="submission" date="2016-10" db="EMBL/GenBank/DDBJ databases">
        <authorList>
            <person name="de Groot N.N."/>
        </authorList>
    </citation>
    <scope>NUCLEOTIDE SEQUENCE [LARGE SCALE GENOMIC DNA]</scope>
    <source>
        <strain evidence="5 6">LMG 25475</strain>
    </source>
</reference>
<evidence type="ECO:0000259" key="4">
    <source>
        <dbReference type="PROSITE" id="PS50949"/>
    </source>
</evidence>
<evidence type="ECO:0000256" key="2">
    <source>
        <dbReference type="ARBA" id="ARBA00023125"/>
    </source>
</evidence>
<dbReference type="PANTHER" id="PTHR43537">
    <property type="entry name" value="TRANSCRIPTIONAL REGULATOR, GNTR FAMILY"/>
    <property type="match status" value="1"/>
</dbReference>
<accession>A0A1G7RS36</accession>